<feature type="transmembrane region" description="Helical" evidence="9">
    <location>
        <begin position="174"/>
        <end position="194"/>
    </location>
</feature>
<evidence type="ECO:0000256" key="2">
    <source>
        <dbReference type="ARBA" id="ARBA00010535"/>
    </source>
</evidence>
<dbReference type="EMBL" id="KR297249">
    <property type="protein sequence ID" value="ALK03372.1"/>
    <property type="molecule type" value="Genomic_DNA"/>
</dbReference>
<feature type="transmembrane region" description="Helical" evidence="9">
    <location>
        <begin position="258"/>
        <end position="274"/>
    </location>
</feature>
<keyword evidence="8" id="KW-0830">Ubiquinone</keyword>
<geneLocation type="mitochondrion" evidence="10"/>
<dbReference type="CTD" id="4535"/>
<comment type="catalytic activity">
    <reaction evidence="8">
        <text>a ubiquinone + NADH + 5 H(+)(in) = a ubiquinol + NAD(+) + 4 H(+)(out)</text>
        <dbReference type="Rhea" id="RHEA:29091"/>
        <dbReference type="Rhea" id="RHEA-COMP:9565"/>
        <dbReference type="Rhea" id="RHEA-COMP:9566"/>
        <dbReference type="ChEBI" id="CHEBI:15378"/>
        <dbReference type="ChEBI" id="CHEBI:16389"/>
        <dbReference type="ChEBI" id="CHEBI:17976"/>
        <dbReference type="ChEBI" id="CHEBI:57540"/>
        <dbReference type="ChEBI" id="CHEBI:57945"/>
        <dbReference type="EC" id="7.1.1.2"/>
    </reaction>
</comment>
<dbReference type="PROSITE" id="PS00668">
    <property type="entry name" value="COMPLEX1_ND1_2"/>
    <property type="match status" value="1"/>
</dbReference>
<keyword evidence="8 10" id="KW-0496">Mitochondrion</keyword>
<sequence>MLVSAFLSCIMTFVCVLVGVAFFTLLERKGLGYFQIRKGPNKVGLAGLPQPLADAVKLFVKELTKPNMANYLAYYMAPVLSLCLALVLWELYPGMSCVKVWGWGVLMFLCVSSLSVYGTLIAGWASNSKYALLGAVRAVAQTISYEVSLALIIMFSLLVSGSFDFNYIMELHGYVWLTFLLWPVGVIWFVSCIAETNRAPFDFAEGESELVSGFNVEYGAGSFALIFMAEYANILVMSLFSSVLFFGGSSFVVGDLDFVLVLKTLFFSFMFIWVRASYPRFRYDFLMGLTWKGFLPLALGGLILVSGVFSLFSVIDCFGWVSSAFESGESGAFLVVMGVMKLFEVSGELVIRFLDMWCSLEVWIMVWWFGGSG</sequence>
<protein>
    <recommendedName>
        <fullName evidence="3 8">NADH-ubiquinone oxidoreductase chain 1</fullName>
        <ecNumber evidence="8">7.1.1.2</ecNumber>
    </recommendedName>
</protein>
<feature type="transmembrane region" description="Helical" evidence="9">
    <location>
        <begin position="147"/>
        <end position="168"/>
    </location>
</feature>
<dbReference type="GO" id="GO:0005743">
    <property type="term" value="C:mitochondrial inner membrane"/>
    <property type="evidence" value="ECO:0007669"/>
    <property type="project" value="UniProtKB-SubCell"/>
</dbReference>
<evidence type="ECO:0000256" key="5">
    <source>
        <dbReference type="ARBA" id="ARBA00022989"/>
    </source>
</evidence>
<dbReference type="GeneID" id="26521042"/>
<evidence type="ECO:0000256" key="1">
    <source>
        <dbReference type="ARBA" id="ARBA00004141"/>
    </source>
</evidence>
<gene>
    <name evidence="10" type="primary">ND1</name>
</gene>
<dbReference type="GO" id="GO:0008137">
    <property type="term" value="F:NADH dehydrogenase (ubiquinone) activity"/>
    <property type="evidence" value="ECO:0007669"/>
    <property type="project" value="UniProtKB-EC"/>
</dbReference>
<dbReference type="GO" id="GO:0009060">
    <property type="term" value="P:aerobic respiration"/>
    <property type="evidence" value="ECO:0007669"/>
    <property type="project" value="TreeGrafter"/>
</dbReference>
<evidence type="ECO:0000256" key="6">
    <source>
        <dbReference type="ARBA" id="ARBA00023136"/>
    </source>
</evidence>
<evidence type="ECO:0000313" key="10">
    <source>
        <dbReference type="EMBL" id="ALK03372.1"/>
    </source>
</evidence>
<keyword evidence="6 9" id="KW-0472">Membrane</keyword>
<comment type="similarity">
    <text evidence="2 7">Belongs to the complex I subunit 1 family.</text>
</comment>
<dbReference type="RefSeq" id="YP_009192128.1">
    <property type="nucleotide sequence ID" value="NC_028708.1"/>
</dbReference>
<feature type="transmembrane region" description="Helical" evidence="9">
    <location>
        <begin position="71"/>
        <end position="89"/>
    </location>
</feature>
<dbReference type="Pfam" id="PF00146">
    <property type="entry name" value="NADHdh"/>
    <property type="match status" value="1"/>
</dbReference>
<proteinExistence type="inferred from homology"/>
<evidence type="ECO:0000256" key="3">
    <source>
        <dbReference type="ARBA" id="ARBA00021009"/>
    </source>
</evidence>
<dbReference type="GO" id="GO:0003954">
    <property type="term" value="F:NADH dehydrogenase activity"/>
    <property type="evidence" value="ECO:0007669"/>
    <property type="project" value="TreeGrafter"/>
</dbReference>
<dbReference type="PANTHER" id="PTHR11432:SF3">
    <property type="entry name" value="NADH-UBIQUINONE OXIDOREDUCTASE CHAIN 1"/>
    <property type="match status" value="1"/>
</dbReference>
<dbReference type="InterPro" id="IPR018086">
    <property type="entry name" value="NADH_UbQ_OxRdtase_su1_CS"/>
</dbReference>
<feature type="transmembrane region" description="Helical" evidence="9">
    <location>
        <begin position="101"/>
        <end position="126"/>
    </location>
</feature>
<evidence type="ECO:0000256" key="8">
    <source>
        <dbReference type="RuleBase" id="RU000473"/>
    </source>
</evidence>
<dbReference type="HAMAP" id="MF_01350">
    <property type="entry name" value="NDH1_NuoH"/>
    <property type="match status" value="1"/>
</dbReference>
<keyword evidence="4 7" id="KW-0812">Transmembrane</keyword>
<keyword evidence="5 9" id="KW-1133">Transmembrane helix</keyword>
<comment type="subcellular location">
    <subcellularLocation>
        <location evidence="1">Membrane</location>
        <topology evidence="1">Multi-pass membrane protein</topology>
    </subcellularLocation>
    <subcellularLocation>
        <location evidence="7">Mitochondrion inner membrane</location>
        <topology evidence="7">Multi-pass membrane protein</topology>
    </subcellularLocation>
</comment>
<keyword evidence="7" id="KW-0520">NAD</keyword>
<organism evidence="10">
    <name type="scientific">Granata lyrata</name>
    <name type="common">Elegant stomatella</name>
    <name type="synonym">Stomatella lyrata</name>
    <dbReference type="NCBI Taxonomy" id="479586"/>
    <lineage>
        <taxon>Eukaryota</taxon>
        <taxon>Metazoa</taxon>
        <taxon>Spiralia</taxon>
        <taxon>Lophotrochozoa</taxon>
        <taxon>Mollusca</taxon>
        <taxon>Gastropoda</taxon>
        <taxon>Vetigastropoda</taxon>
        <taxon>Seguenziida</taxon>
        <taxon>Seguenzioidea</taxon>
        <taxon>Chilodontidae</taxon>
        <taxon>Granata</taxon>
    </lineage>
</organism>
<feature type="transmembrane region" description="Helical" evidence="9">
    <location>
        <begin position="294"/>
        <end position="312"/>
    </location>
</feature>
<evidence type="ECO:0000256" key="7">
    <source>
        <dbReference type="RuleBase" id="RU000471"/>
    </source>
</evidence>
<dbReference type="AlphaFoldDB" id="A0A0S1F5M7"/>
<name>A0A0S1F5M7_GRALY</name>
<feature type="transmembrane region" description="Helical" evidence="9">
    <location>
        <begin position="349"/>
        <end position="370"/>
    </location>
</feature>
<dbReference type="PANTHER" id="PTHR11432">
    <property type="entry name" value="NADH DEHYDROGENASE SUBUNIT 1"/>
    <property type="match status" value="1"/>
</dbReference>
<evidence type="ECO:0000256" key="9">
    <source>
        <dbReference type="SAM" id="Phobius"/>
    </source>
</evidence>
<dbReference type="EC" id="7.1.1.2" evidence="8"/>
<accession>A0A0S1F5M7</accession>
<feature type="transmembrane region" description="Helical" evidence="9">
    <location>
        <begin position="6"/>
        <end position="26"/>
    </location>
</feature>
<reference evidence="10" key="1">
    <citation type="journal article" date="2016" name="Zool. Scr.">
        <title>Mitogenomics of Vetigastropoda: insights into the evolution of pallial symmetry.</title>
        <authorList>
            <person name="Uribe J.E."/>
            <person name="Kano Y."/>
            <person name="Templado J."/>
            <person name="Zardoya R."/>
        </authorList>
    </citation>
    <scope>NUCLEOTIDE SEQUENCE</scope>
</reference>
<dbReference type="InterPro" id="IPR001694">
    <property type="entry name" value="NADH_UbQ_OxRdtase_su1/FPO"/>
</dbReference>
<dbReference type="PROSITE" id="PS00667">
    <property type="entry name" value="COMPLEX1_ND1_1"/>
    <property type="match status" value="1"/>
</dbReference>
<evidence type="ECO:0000256" key="4">
    <source>
        <dbReference type="ARBA" id="ARBA00022692"/>
    </source>
</evidence>